<name>A0A914KW43_MELIC</name>
<feature type="transmembrane region" description="Helical" evidence="1">
    <location>
        <begin position="30"/>
        <end position="57"/>
    </location>
</feature>
<keyword evidence="1" id="KW-0812">Transmembrane</keyword>
<dbReference type="AlphaFoldDB" id="A0A914KW43"/>
<protein>
    <submittedName>
        <fullName evidence="3">Candidate secreted effector</fullName>
    </submittedName>
</protein>
<keyword evidence="2" id="KW-1185">Reference proteome</keyword>
<dbReference type="Proteomes" id="UP000887563">
    <property type="component" value="Unplaced"/>
</dbReference>
<keyword evidence="1" id="KW-0472">Membrane</keyword>
<sequence length="76" mass="9559">MYFLKINKKQQIIVFEKYFHFNIYIYYLKFLIKIFICFIIIDQGFDICGFFLILWFFDRAMRIIFKNADLRIFVVF</sequence>
<evidence type="ECO:0000313" key="2">
    <source>
        <dbReference type="Proteomes" id="UP000887563"/>
    </source>
</evidence>
<dbReference type="WBParaSite" id="Minc3s00141g05856">
    <property type="protein sequence ID" value="Minc3s00141g05856"/>
    <property type="gene ID" value="Minc3s00141g05856"/>
</dbReference>
<organism evidence="2 3">
    <name type="scientific">Meloidogyne incognita</name>
    <name type="common">Southern root-knot nematode worm</name>
    <name type="synonym">Oxyuris incognita</name>
    <dbReference type="NCBI Taxonomy" id="6306"/>
    <lineage>
        <taxon>Eukaryota</taxon>
        <taxon>Metazoa</taxon>
        <taxon>Ecdysozoa</taxon>
        <taxon>Nematoda</taxon>
        <taxon>Chromadorea</taxon>
        <taxon>Rhabditida</taxon>
        <taxon>Tylenchina</taxon>
        <taxon>Tylenchomorpha</taxon>
        <taxon>Tylenchoidea</taxon>
        <taxon>Meloidogynidae</taxon>
        <taxon>Meloidogyninae</taxon>
        <taxon>Meloidogyne</taxon>
        <taxon>Meloidogyne incognita group</taxon>
    </lineage>
</organism>
<keyword evidence="1" id="KW-1133">Transmembrane helix</keyword>
<accession>A0A914KW43</accession>
<reference evidence="3" key="1">
    <citation type="submission" date="2022-11" db="UniProtKB">
        <authorList>
            <consortium name="WormBaseParasite"/>
        </authorList>
    </citation>
    <scope>IDENTIFICATION</scope>
</reference>
<evidence type="ECO:0000313" key="3">
    <source>
        <dbReference type="WBParaSite" id="Minc3s00141g05856"/>
    </source>
</evidence>
<proteinExistence type="predicted"/>
<evidence type="ECO:0000256" key="1">
    <source>
        <dbReference type="SAM" id="Phobius"/>
    </source>
</evidence>